<feature type="region of interest" description="Disordered" evidence="1">
    <location>
        <begin position="86"/>
        <end position="106"/>
    </location>
</feature>
<dbReference type="InterPro" id="IPR019734">
    <property type="entry name" value="TPR_rpt"/>
</dbReference>
<accession>A0A561SF25</accession>
<dbReference type="PANTHER" id="PTHR47691">
    <property type="entry name" value="REGULATOR-RELATED"/>
    <property type="match status" value="1"/>
</dbReference>
<dbReference type="SMART" id="SM00028">
    <property type="entry name" value="TPR"/>
    <property type="match status" value="5"/>
</dbReference>
<reference evidence="3 4" key="1">
    <citation type="submission" date="2019-06" db="EMBL/GenBank/DDBJ databases">
        <title>Sequencing the genomes of 1000 actinobacteria strains.</title>
        <authorList>
            <person name="Klenk H.-P."/>
        </authorList>
    </citation>
    <scope>NUCLEOTIDE SEQUENCE [LARGE SCALE GENOMIC DNA]</scope>
    <source>
        <strain evidence="3 4">DSM 44826</strain>
    </source>
</reference>
<evidence type="ECO:0000313" key="4">
    <source>
        <dbReference type="Proteomes" id="UP000317940"/>
    </source>
</evidence>
<dbReference type="InterPro" id="IPR011990">
    <property type="entry name" value="TPR-like_helical_dom_sf"/>
</dbReference>
<dbReference type="GO" id="GO:0043531">
    <property type="term" value="F:ADP binding"/>
    <property type="evidence" value="ECO:0007669"/>
    <property type="project" value="InterPro"/>
</dbReference>
<feature type="region of interest" description="Disordered" evidence="1">
    <location>
        <begin position="807"/>
        <end position="849"/>
    </location>
</feature>
<dbReference type="InterPro" id="IPR003593">
    <property type="entry name" value="AAA+_ATPase"/>
</dbReference>
<dbReference type="EMBL" id="VIWT01000005">
    <property type="protein sequence ID" value="TWF73418.1"/>
    <property type="molecule type" value="Genomic_DNA"/>
</dbReference>
<evidence type="ECO:0000259" key="2">
    <source>
        <dbReference type="SMART" id="SM00382"/>
    </source>
</evidence>
<dbReference type="Pfam" id="PF13176">
    <property type="entry name" value="TPR_7"/>
    <property type="match status" value="1"/>
</dbReference>
<dbReference type="OrthoDB" id="581105at2"/>
<dbReference type="Pfam" id="PF13374">
    <property type="entry name" value="TPR_10"/>
    <property type="match status" value="1"/>
</dbReference>
<feature type="domain" description="AAA+ ATPase" evidence="2">
    <location>
        <begin position="104"/>
        <end position="242"/>
    </location>
</feature>
<dbReference type="PRINTS" id="PR00364">
    <property type="entry name" value="DISEASERSIST"/>
</dbReference>
<feature type="compositionally biased region" description="Basic and acidic residues" evidence="1">
    <location>
        <begin position="807"/>
        <end position="820"/>
    </location>
</feature>
<comment type="caution">
    <text evidence="3">The sequence shown here is derived from an EMBL/GenBank/DDBJ whole genome shotgun (WGS) entry which is preliminary data.</text>
</comment>
<feature type="compositionally biased region" description="Basic and acidic residues" evidence="1">
    <location>
        <begin position="840"/>
        <end position="849"/>
    </location>
</feature>
<dbReference type="Gene3D" id="1.25.40.10">
    <property type="entry name" value="Tetratricopeptide repeat domain"/>
    <property type="match status" value="2"/>
</dbReference>
<keyword evidence="4" id="KW-1185">Reference proteome</keyword>
<organism evidence="3 4">
    <name type="scientific">Kitasatospora viridis</name>
    <dbReference type="NCBI Taxonomy" id="281105"/>
    <lineage>
        <taxon>Bacteria</taxon>
        <taxon>Bacillati</taxon>
        <taxon>Actinomycetota</taxon>
        <taxon>Actinomycetes</taxon>
        <taxon>Kitasatosporales</taxon>
        <taxon>Streptomycetaceae</taxon>
        <taxon>Kitasatospora</taxon>
    </lineage>
</organism>
<dbReference type="PANTHER" id="PTHR47691:SF3">
    <property type="entry name" value="HTH-TYPE TRANSCRIPTIONAL REGULATOR RV0890C-RELATED"/>
    <property type="match status" value="1"/>
</dbReference>
<dbReference type="SUPFAM" id="SSF52540">
    <property type="entry name" value="P-loop containing nucleoside triphosphate hydrolases"/>
    <property type="match status" value="1"/>
</dbReference>
<evidence type="ECO:0000313" key="3">
    <source>
        <dbReference type="EMBL" id="TWF73418.1"/>
    </source>
</evidence>
<name>A0A561SF25_9ACTN</name>
<dbReference type="SMART" id="SM00382">
    <property type="entry name" value="AAA"/>
    <property type="match status" value="1"/>
</dbReference>
<evidence type="ECO:0000256" key="1">
    <source>
        <dbReference type="SAM" id="MobiDB-lite"/>
    </source>
</evidence>
<dbReference type="InterPro" id="IPR027417">
    <property type="entry name" value="P-loop_NTPase"/>
</dbReference>
<dbReference type="SUPFAM" id="SSF48452">
    <property type="entry name" value="TPR-like"/>
    <property type="match status" value="2"/>
</dbReference>
<dbReference type="Gene3D" id="3.40.50.300">
    <property type="entry name" value="P-loop containing nucleotide triphosphate hydrolases"/>
    <property type="match status" value="1"/>
</dbReference>
<dbReference type="AlphaFoldDB" id="A0A561SF25"/>
<feature type="region of interest" description="Disordered" evidence="1">
    <location>
        <begin position="1"/>
        <end position="20"/>
    </location>
</feature>
<dbReference type="Pfam" id="PF13424">
    <property type="entry name" value="TPR_12"/>
    <property type="match status" value="1"/>
</dbReference>
<dbReference type="RefSeq" id="WP_145910408.1">
    <property type="nucleotide sequence ID" value="NZ_BAAAMZ010000001.1"/>
</dbReference>
<protein>
    <submittedName>
        <fullName evidence="3">Tetratricopeptide repeat protein</fullName>
    </submittedName>
</protein>
<dbReference type="Proteomes" id="UP000317940">
    <property type="component" value="Unassembled WGS sequence"/>
</dbReference>
<proteinExistence type="predicted"/>
<gene>
    <name evidence="3" type="ORF">FHX73_1529</name>
</gene>
<sequence length="849" mass="91951">MGGAEPPELPLPTASFHGNEVSGFTTARNVLQAHDIHGGVHLHQPPGEPAFAVTPRQLPSTPANFVNRSSEIGRLDVIVAAATPAADPAADPDTNAHAHRGESPSPVVVLTGTPGVGKTSLALHWAHGVCDRFPAGALYVNLRGHDTSLPMPPEQVLVRFLHALGVPAGAVPPELEDRAALYRSVTADRRLLVVLDNAATATQVRPLLPGASGSLTLVTSRNSLPGLVAREGAHRLDLPRFPNEEAVRLLRTVTAAHRAADLPEDLAELARLCAGLPLALRIAAERAAGRPLMVLGELIADLKDRSALWDVLTAESEEETDAMHGVFTWSYRALPPPAARQFRLLGLLPSAEFGLPAAAAVAGSTVAQARRRLDLLVGAHLVEQRAAGRYQLHDLLRAYAVDTVQRTESAQDRRDAERRALAWYLHTADNAQSVLAPFDRYPLDLAVPPEVVPLAFEDHGAAFQWYREEADNLVAATRAAADCGADDLAWRLCAMLRAVHMHQNAFEDWVTTARIGIEAAVRDGSRAGQAEAHESLGKAYFQARRLDEAESSHRVALEIRQAIGDRFGEAVSLNALGLLGLRRRRLAEARGWFEAGAAVFRELGDRRWVALALSNLAETLCELGEPAPAAAALDEALAVFRTLGDRSGEGNALFFRSWALRELGELTRALDSITAALVIADQERNSVWRAHWLAEAAQAERAAGRAEEALRSAEEAAGIQRRLGDRSRAATALDRAGEACRDLGRTELAIRLHQEAAELHRECGDAWQLSGALDNLARALRQTGEHDAARSHWREALSLLTRFEDSRATARDRQIRRELTDPQNLTDPPDLTDPQGPTDPRNRPPEPTP</sequence>